<comment type="caution">
    <text evidence="1">The sequence shown here is derived from an EMBL/GenBank/DDBJ whole genome shotgun (WGS) entry which is preliminary data.</text>
</comment>
<dbReference type="SUPFAM" id="SSF56672">
    <property type="entry name" value="DNA/RNA polymerases"/>
    <property type="match status" value="1"/>
</dbReference>
<sequence length="253" mass="28350">MEEKVPATVVHPLACLHSVPFQAGRLGRDEKELYSVQHLFTSLISPHPCFASRRSERLRNNERAMTSANGNSINLEEYTTSVTSYIGKCIDDVSKTIIPTPKNQVLCLSTADMRRTLCRVHPRKSAGPDNIPGRVLMECAEQLADVFTDIFNISLSSIVVPTCLKTTTIVPVPKKSTISCLNDYRPVALTPIVMKCFERLVMRHIQTQLPPSLDPLQFAYRPNRSTDDAITTTLHLSLTHLHNKDTYLNHLKA</sequence>
<evidence type="ECO:0000313" key="2">
    <source>
        <dbReference type="Proteomes" id="UP001274896"/>
    </source>
</evidence>
<organism evidence="1 2">
    <name type="scientific">Hemibagrus guttatus</name>
    <dbReference type="NCBI Taxonomy" id="175788"/>
    <lineage>
        <taxon>Eukaryota</taxon>
        <taxon>Metazoa</taxon>
        <taxon>Chordata</taxon>
        <taxon>Craniata</taxon>
        <taxon>Vertebrata</taxon>
        <taxon>Euteleostomi</taxon>
        <taxon>Actinopterygii</taxon>
        <taxon>Neopterygii</taxon>
        <taxon>Teleostei</taxon>
        <taxon>Ostariophysi</taxon>
        <taxon>Siluriformes</taxon>
        <taxon>Bagridae</taxon>
        <taxon>Hemibagrus</taxon>
    </lineage>
</organism>
<dbReference type="Proteomes" id="UP001274896">
    <property type="component" value="Unassembled WGS sequence"/>
</dbReference>
<dbReference type="PANTHER" id="PTHR47510">
    <property type="entry name" value="REVERSE TRANSCRIPTASE DOMAIN-CONTAINING PROTEIN"/>
    <property type="match status" value="1"/>
</dbReference>
<keyword evidence="2" id="KW-1185">Reference proteome</keyword>
<dbReference type="AlphaFoldDB" id="A0AAE0RH15"/>
<evidence type="ECO:0000313" key="1">
    <source>
        <dbReference type="EMBL" id="KAK3553659.1"/>
    </source>
</evidence>
<gene>
    <name evidence="1" type="ORF">QTP70_006868</name>
</gene>
<evidence type="ECO:0008006" key="3">
    <source>
        <dbReference type="Google" id="ProtNLM"/>
    </source>
</evidence>
<reference evidence="1" key="1">
    <citation type="submission" date="2023-06" db="EMBL/GenBank/DDBJ databases">
        <title>Male Hemibagrus guttatus genome.</title>
        <authorList>
            <person name="Bian C."/>
        </authorList>
    </citation>
    <scope>NUCLEOTIDE SEQUENCE</scope>
    <source>
        <strain evidence="1">Male_cb2023</strain>
        <tissue evidence="1">Muscle</tissue>
    </source>
</reference>
<proteinExistence type="predicted"/>
<dbReference type="EMBL" id="JAUCMX010000002">
    <property type="protein sequence ID" value="KAK3553659.1"/>
    <property type="molecule type" value="Genomic_DNA"/>
</dbReference>
<dbReference type="PANTHER" id="PTHR47510:SF3">
    <property type="entry name" value="ENDO_EXONUCLEASE_PHOSPHATASE DOMAIN-CONTAINING PROTEIN"/>
    <property type="match status" value="1"/>
</dbReference>
<name>A0AAE0RH15_9TELE</name>
<protein>
    <recommendedName>
        <fullName evidence="3">Reverse transcriptase domain-containing protein</fullName>
    </recommendedName>
</protein>
<dbReference type="InterPro" id="IPR043502">
    <property type="entry name" value="DNA/RNA_pol_sf"/>
</dbReference>
<accession>A0AAE0RH15</accession>